<dbReference type="Gene3D" id="3.40.1190.20">
    <property type="match status" value="1"/>
</dbReference>
<feature type="binding site" evidence="6">
    <location>
        <begin position="190"/>
        <end position="194"/>
    </location>
    <ligand>
        <name>AMP</name>
        <dbReference type="ChEBI" id="CHEBI:456215"/>
    </ligand>
</feature>
<dbReference type="PANTHER" id="PTHR12592:SF0">
    <property type="entry name" value="ATP-DEPENDENT (S)-NAD(P)H-HYDRATE DEHYDRATASE"/>
    <property type="match status" value="1"/>
</dbReference>
<organism evidence="8 9">
    <name type="scientific">Filifactor villosus</name>
    <dbReference type="NCBI Taxonomy" id="29374"/>
    <lineage>
        <taxon>Bacteria</taxon>
        <taxon>Bacillati</taxon>
        <taxon>Bacillota</taxon>
        <taxon>Clostridia</taxon>
        <taxon>Peptostreptococcales</taxon>
        <taxon>Filifactoraceae</taxon>
        <taxon>Filifactor</taxon>
    </lineage>
</organism>
<sequence>MTITLTPEFIRTLIPIRQRSSHKGSYGRVLIVAGSPRFPGAPCLCARACIRSGSGLVTLAVEKEIFSIVAQKLNEEMVLDLQTYEMDFFQLLHSADCVAFGCGSGIRDYSRRKLSLLLNRVNCPLVIDADGLSLLAEKSSLLRTDKTLILTPHEGEFSRLSATSIEEIKANKVELAETFAQNFNLILVLKGETTVITDGKTTYLSDVGVPEMATGGMGDALTGIIASFVGQKLSPLEACVLAVYLHSYTARELSKTMYSVLAGDVISRLPFVIRELMLKKD</sequence>
<evidence type="ECO:0000256" key="6">
    <source>
        <dbReference type="HAMAP-Rule" id="MF_01965"/>
    </source>
</evidence>
<dbReference type="HAMAP" id="MF_01965">
    <property type="entry name" value="NADHX_dehydratase"/>
    <property type="match status" value="1"/>
</dbReference>
<dbReference type="NCBIfam" id="TIGR00196">
    <property type="entry name" value="yjeF_cterm"/>
    <property type="match status" value="1"/>
</dbReference>
<feature type="binding site" evidence="6">
    <location>
        <position position="41"/>
    </location>
    <ligand>
        <name>(6S)-NADPHX</name>
        <dbReference type="ChEBI" id="CHEBI:64076"/>
    </ligand>
</feature>
<keyword evidence="1 6" id="KW-0547">Nucleotide-binding</keyword>
<comment type="caution">
    <text evidence="8">The sequence shown here is derived from an EMBL/GenBank/DDBJ whole genome shotgun (WGS) entry which is preliminary data.</text>
</comment>
<dbReference type="PROSITE" id="PS51383">
    <property type="entry name" value="YJEF_C_3"/>
    <property type="match status" value="1"/>
</dbReference>
<feature type="binding site" evidence="6">
    <location>
        <position position="219"/>
    </location>
    <ligand>
        <name>(6S)-NADPHX</name>
        <dbReference type="ChEBI" id="CHEBI:64076"/>
    </ligand>
</feature>
<dbReference type="PANTHER" id="PTHR12592">
    <property type="entry name" value="ATP-DEPENDENT (S)-NAD(P)H-HYDRATE DEHYDRATASE FAMILY MEMBER"/>
    <property type="match status" value="1"/>
</dbReference>
<keyword evidence="3 6" id="KW-0521">NADP</keyword>
<evidence type="ECO:0000256" key="4">
    <source>
        <dbReference type="ARBA" id="ARBA00023027"/>
    </source>
</evidence>
<feature type="binding site" evidence="6">
    <location>
        <position position="218"/>
    </location>
    <ligand>
        <name>AMP</name>
        <dbReference type="ChEBI" id="CHEBI:456215"/>
    </ligand>
</feature>
<comment type="similarity">
    <text evidence="6">Belongs to the NnrD/CARKD family.</text>
</comment>
<protein>
    <recommendedName>
        <fullName evidence="6">ADP-dependent (S)-NAD(P)H-hydrate dehydratase</fullName>
        <ecNumber evidence="6">4.2.1.136</ecNumber>
    </recommendedName>
    <alternativeName>
        <fullName evidence="6">ADP-dependent NAD(P)HX dehydratase</fullName>
    </alternativeName>
</protein>
<accession>A0ABV9QMM3</accession>
<feature type="domain" description="YjeF C-terminal" evidence="7">
    <location>
        <begin position="6"/>
        <end position="276"/>
    </location>
</feature>
<comment type="cofactor">
    <cofactor evidence="6">
        <name>Mg(2+)</name>
        <dbReference type="ChEBI" id="CHEBI:18420"/>
    </cofactor>
</comment>
<keyword evidence="4 6" id="KW-0520">NAD</keyword>
<comment type="catalytic activity">
    <reaction evidence="6">
        <text>(6S)-NADHX + ADP = AMP + phosphate + NADH + H(+)</text>
        <dbReference type="Rhea" id="RHEA:32223"/>
        <dbReference type="ChEBI" id="CHEBI:15378"/>
        <dbReference type="ChEBI" id="CHEBI:43474"/>
        <dbReference type="ChEBI" id="CHEBI:57945"/>
        <dbReference type="ChEBI" id="CHEBI:64074"/>
        <dbReference type="ChEBI" id="CHEBI:456215"/>
        <dbReference type="ChEBI" id="CHEBI:456216"/>
        <dbReference type="EC" id="4.2.1.136"/>
    </reaction>
</comment>
<evidence type="ECO:0000259" key="7">
    <source>
        <dbReference type="PROSITE" id="PS51383"/>
    </source>
</evidence>
<name>A0ABV9QMM3_9FIRM</name>
<dbReference type="Pfam" id="PF01256">
    <property type="entry name" value="Carb_kinase"/>
    <property type="match status" value="1"/>
</dbReference>
<evidence type="ECO:0000256" key="1">
    <source>
        <dbReference type="ARBA" id="ARBA00022741"/>
    </source>
</evidence>
<evidence type="ECO:0000256" key="2">
    <source>
        <dbReference type="ARBA" id="ARBA00022840"/>
    </source>
</evidence>
<comment type="catalytic activity">
    <reaction evidence="6">
        <text>(6S)-NADPHX + ADP = AMP + phosphate + NADPH + H(+)</text>
        <dbReference type="Rhea" id="RHEA:32235"/>
        <dbReference type="ChEBI" id="CHEBI:15378"/>
        <dbReference type="ChEBI" id="CHEBI:43474"/>
        <dbReference type="ChEBI" id="CHEBI:57783"/>
        <dbReference type="ChEBI" id="CHEBI:64076"/>
        <dbReference type="ChEBI" id="CHEBI:456215"/>
        <dbReference type="ChEBI" id="CHEBI:456216"/>
        <dbReference type="EC" id="4.2.1.136"/>
    </reaction>
</comment>
<evidence type="ECO:0000256" key="5">
    <source>
        <dbReference type="ARBA" id="ARBA00023239"/>
    </source>
</evidence>
<dbReference type="CDD" id="cd01171">
    <property type="entry name" value="YXKO-related"/>
    <property type="match status" value="1"/>
</dbReference>
<dbReference type="EC" id="4.2.1.136" evidence="6"/>
<dbReference type="EMBL" id="JBHSHL010000008">
    <property type="protein sequence ID" value="MFC4803946.1"/>
    <property type="molecule type" value="Genomic_DNA"/>
</dbReference>
<proteinExistence type="inferred from homology"/>
<reference evidence="9" key="1">
    <citation type="journal article" date="2019" name="Int. J. Syst. Evol. Microbiol.">
        <title>The Global Catalogue of Microorganisms (GCM) 10K type strain sequencing project: providing services to taxonomists for standard genome sequencing and annotation.</title>
        <authorList>
            <consortium name="The Broad Institute Genomics Platform"/>
            <consortium name="The Broad Institute Genome Sequencing Center for Infectious Disease"/>
            <person name="Wu L."/>
            <person name="Ma J."/>
        </authorList>
    </citation>
    <scope>NUCLEOTIDE SEQUENCE [LARGE SCALE GENOMIC DNA]</scope>
    <source>
        <strain evidence="9">CCUG 46385</strain>
    </source>
</reference>
<dbReference type="SUPFAM" id="SSF53613">
    <property type="entry name" value="Ribokinase-like"/>
    <property type="match status" value="1"/>
</dbReference>
<dbReference type="InterPro" id="IPR029056">
    <property type="entry name" value="Ribokinase-like"/>
</dbReference>
<evidence type="ECO:0000313" key="9">
    <source>
        <dbReference type="Proteomes" id="UP001595916"/>
    </source>
</evidence>
<evidence type="ECO:0000313" key="8">
    <source>
        <dbReference type="EMBL" id="MFC4803946.1"/>
    </source>
</evidence>
<dbReference type="RefSeq" id="WP_379787423.1">
    <property type="nucleotide sequence ID" value="NZ_JBHSHL010000008.1"/>
</dbReference>
<dbReference type="Proteomes" id="UP001595916">
    <property type="component" value="Unassembled WGS sequence"/>
</dbReference>
<comment type="subunit">
    <text evidence="6">Homotetramer.</text>
</comment>
<feature type="binding site" evidence="6">
    <location>
        <position position="153"/>
    </location>
    <ligand>
        <name>(6S)-NADPHX</name>
        <dbReference type="ChEBI" id="CHEBI:64076"/>
    </ligand>
</feature>
<keyword evidence="5 6" id="KW-0456">Lyase</keyword>
<dbReference type="InterPro" id="IPR000631">
    <property type="entry name" value="CARKD"/>
</dbReference>
<keyword evidence="9" id="KW-1185">Reference proteome</keyword>
<evidence type="ECO:0000256" key="3">
    <source>
        <dbReference type="ARBA" id="ARBA00022857"/>
    </source>
</evidence>
<gene>
    <name evidence="6" type="primary">nnrD</name>
    <name evidence="8" type="ORF">ACFO4R_02520</name>
</gene>
<keyword evidence="2 6" id="KW-0067">ATP-binding</keyword>
<feature type="binding site" evidence="6">
    <location>
        <position position="103"/>
    </location>
    <ligand>
        <name>(6S)-NADPHX</name>
        <dbReference type="ChEBI" id="CHEBI:64076"/>
    </ligand>
</feature>
<comment type="function">
    <text evidence="6">Catalyzes the dehydration of the S-form of NAD(P)HX at the expense of ADP, which is converted to AMP. Together with NAD(P)HX epimerase, which catalyzes the epimerization of the S- and R-forms, the enzyme allows the repair of both epimers of NAD(P)HX, a damaged form of NAD(P)H that is a result of enzymatic or heat-dependent hydration.</text>
</comment>